<dbReference type="KEGG" id="mrr:Moror_7623"/>
<accession>V2WHC2</accession>
<evidence type="ECO:0000313" key="3">
    <source>
        <dbReference type="Proteomes" id="UP000017559"/>
    </source>
</evidence>
<gene>
    <name evidence="2" type="ORF">Moror_7623</name>
</gene>
<dbReference type="EMBL" id="AWSO01002784">
    <property type="protein sequence ID" value="ESK80987.1"/>
    <property type="molecule type" value="Genomic_DNA"/>
</dbReference>
<evidence type="ECO:0000256" key="1">
    <source>
        <dbReference type="SAM" id="MobiDB-lite"/>
    </source>
</evidence>
<proteinExistence type="predicted"/>
<feature type="region of interest" description="Disordered" evidence="1">
    <location>
        <begin position="166"/>
        <end position="221"/>
    </location>
</feature>
<organism evidence="2 3">
    <name type="scientific">Moniliophthora roreri (strain MCA 2997)</name>
    <name type="common">Cocoa frosty pod rot fungus</name>
    <name type="synonym">Crinipellis roreri</name>
    <dbReference type="NCBI Taxonomy" id="1381753"/>
    <lineage>
        <taxon>Eukaryota</taxon>
        <taxon>Fungi</taxon>
        <taxon>Dikarya</taxon>
        <taxon>Basidiomycota</taxon>
        <taxon>Agaricomycotina</taxon>
        <taxon>Agaricomycetes</taxon>
        <taxon>Agaricomycetidae</taxon>
        <taxon>Agaricales</taxon>
        <taxon>Marasmiineae</taxon>
        <taxon>Marasmiaceae</taxon>
        <taxon>Moniliophthora</taxon>
    </lineage>
</organism>
<dbReference type="HOGENOM" id="CLU_034117_0_0_1"/>
<dbReference type="AlphaFoldDB" id="V2WHC2"/>
<dbReference type="Proteomes" id="UP000017559">
    <property type="component" value="Unassembled WGS sequence"/>
</dbReference>
<comment type="caution">
    <text evidence="2">The sequence shown here is derived from an EMBL/GenBank/DDBJ whole genome shotgun (WGS) entry which is preliminary data.</text>
</comment>
<reference evidence="2 3" key="1">
    <citation type="journal article" date="2014" name="BMC Genomics">
        <title>Genome and secretome analysis of the hemibiotrophic fungal pathogen, Moniliophthora roreri, which causes frosty pod rot disease of cacao: mechanisms of the biotrophic and necrotrophic phases.</title>
        <authorList>
            <person name="Meinhardt L.W."/>
            <person name="Costa G.G.L."/>
            <person name="Thomazella D.P.T."/>
            <person name="Teixeira P.J.P.L."/>
            <person name="Carazzolle M.F."/>
            <person name="Schuster S.C."/>
            <person name="Carlson J.E."/>
            <person name="Guiltinan M.J."/>
            <person name="Mieczkowski P."/>
            <person name="Farmer A."/>
            <person name="Ramaraj T."/>
            <person name="Crozier J."/>
            <person name="Davis R.E."/>
            <person name="Shao J."/>
            <person name="Melnick R.L."/>
            <person name="Pereira G.A.G."/>
            <person name="Bailey B.A."/>
        </authorList>
    </citation>
    <scope>NUCLEOTIDE SEQUENCE [LARGE SCALE GENOMIC DNA]</scope>
    <source>
        <strain evidence="2 3">MCA 2997</strain>
    </source>
</reference>
<protein>
    <submittedName>
        <fullName evidence="2">Uncharacterized protein</fullName>
    </submittedName>
</protein>
<feature type="compositionally biased region" description="Polar residues" evidence="1">
    <location>
        <begin position="198"/>
        <end position="207"/>
    </location>
</feature>
<name>V2WHC2_MONRO</name>
<keyword evidence="3" id="KW-1185">Reference proteome</keyword>
<evidence type="ECO:0000313" key="2">
    <source>
        <dbReference type="EMBL" id="ESK80987.1"/>
    </source>
</evidence>
<sequence length="576" mass="62408">MAGAAQMKRSNTSPTVNKMEVSSVTLSIIQALYPIGEQILSAFEDLYDSLEEMGNTSSRSLGILFLHKLDKALSNNMATFVEHADESWFLAPYTELLLTIAPVCDSFEESFPSLSLPNNIFSHIPDMDKRYGWETELKLKAFEAFSFPETLNDILDTYTVSKKSSAVPKTKVSHKRSPSLATTSKSASAPIPKKPKVDNSSSEVTSQHHLKPRPKPILVKLSKTSGDTVTVQVKSESDLGKGKGKAVVSDVSDSEVIVKDIYNSTKIPACGVQGRKLTEKPKFMDQLVEYFGCAQTLQNTLNSPASIAVRGGTLAPLGTFLQCVTVLPKPINKILTLACTNCIELNCSCILDHDASTSVNLSSYASLLYQACLLSKDISVFNGLQEARSQLDNQISALSCSINLAQEALKSRVQDPRQLLQALMFLDPSFQASDSQLASLCAGFGWSSSDLLLKDPKDRGYELREVAGSIDSSFHIFIKGTDINITGKKGSEWRIDTGDCVVSKTTLEAPSAEANGSSLDASEVNIIIEKSAVVSVSLPSSLSLRDSLISMSFGPVSSLLMDESDQLSDIWSLPLK</sequence>